<keyword evidence="6" id="KW-0325">Glycoprotein</keyword>
<evidence type="ECO:0000256" key="3">
    <source>
        <dbReference type="ARBA" id="ARBA00022679"/>
    </source>
</evidence>
<sequence length="476" mass="53534">MVPVVLAVILLLSLSTFIRPRFEYLYSLSTAGVPRSLPEVDFLLNRSGQELESAYCNARFSPRYLEELRDTSIDYCSPESPSNLTCFHSHTQPNDDRDSFCFAQSAILDPTSRRFNVFCDARSPNSNESARGIVPLNRIRAYWYNTGPGYVLNHHVSVKSESPSTPPSHLQSDDRPITILVKREGAFNIWHSLMEIWSVTMSLDVLRLSRDLSQPDRALFKIPEDTPKTQIVLLDDHPEGPLFDLWRAFSGREPVRFSKILGDPAQAQAFAETAQNLVLPLAGGSNPLWQNDWEDRDCKEAPLLRLFTRRVMHHYGVRFDSGPRKAKALNVTLIDRTASRRLLGLGNLLGAAMEKFPGVNFQVFDFGDMSFVEQLRVVQSTDVLVGVHGAGLTHTMFLREGGAAVVEIQPSILSHKGFRNLAQMLGQKYFSAHAEMVEPEGQGVAKRDRWHSADVRIEKGPFVELVGKAIDSLERR</sequence>
<evidence type="ECO:0000313" key="14">
    <source>
        <dbReference type="Proteomes" id="UP000654918"/>
    </source>
</evidence>
<evidence type="ECO:0000256" key="7">
    <source>
        <dbReference type="ARBA" id="ARBA00040944"/>
    </source>
</evidence>
<proteinExistence type="predicted"/>
<dbReference type="PANTHER" id="PTHR20961">
    <property type="entry name" value="GLYCOSYLTRANSFERASE"/>
    <property type="match status" value="1"/>
</dbReference>
<evidence type="ECO:0000256" key="8">
    <source>
        <dbReference type="ARBA" id="ARBA00042574"/>
    </source>
</evidence>
<evidence type="ECO:0000259" key="12">
    <source>
        <dbReference type="Pfam" id="PF04577"/>
    </source>
</evidence>
<dbReference type="GO" id="GO:0097363">
    <property type="term" value="F:protein O-acetylglucosaminyltransferase activity"/>
    <property type="evidence" value="ECO:0007669"/>
    <property type="project" value="UniProtKB-EC"/>
</dbReference>
<accession>A0A8H6N0B5</accession>
<reference evidence="13" key="1">
    <citation type="journal article" date="2020" name="Phytopathology">
        <title>Genome Sequence Resources of Colletotrichum truncatum, C. plurivorum, C. musicola, and C. sojae: Four Species Pathogenic to Soybean (Glycine max).</title>
        <authorList>
            <person name="Rogerio F."/>
            <person name="Boufleur T.R."/>
            <person name="Ciampi-Guillardi M."/>
            <person name="Sukno S.A."/>
            <person name="Thon M.R."/>
            <person name="Massola Junior N.S."/>
            <person name="Baroncelli R."/>
        </authorList>
    </citation>
    <scope>NUCLEOTIDE SEQUENCE</scope>
    <source>
        <strain evidence="13">LFN00145</strain>
    </source>
</reference>
<keyword evidence="14" id="KW-1185">Reference proteome</keyword>
<comment type="catalytic activity">
    <reaction evidence="10">
        <text>L-threonyl-[protein] + UDP-N-acetyl-alpha-D-glucosamine = 3-O-(N-acetyl-beta-D-glucosaminyl)-L-threonyl-[protein] + UDP + H(+)</text>
        <dbReference type="Rhea" id="RHEA:48908"/>
        <dbReference type="Rhea" id="RHEA-COMP:11060"/>
        <dbReference type="Rhea" id="RHEA-COMP:12252"/>
        <dbReference type="ChEBI" id="CHEBI:15378"/>
        <dbReference type="ChEBI" id="CHEBI:30013"/>
        <dbReference type="ChEBI" id="CHEBI:57705"/>
        <dbReference type="ChEBI" id="CHEBI:58223"/>
        <dbReference type="ChEBI" id="CHEBI:90840"/>
        <dbReference type="EC" id="2.4.1.255"/>
    </reaction>
</comment>
<dbReference type="GO" id="GO:0005788">
    <property type="term" value="C:endoplasmic reticulum lumen"/>
    <property type="evidence" value="ECO:0007669"/>
    <property type="project" value="TreeGrafter"/>
</dbReference>
<comment type="caution">
    <text evidence="13">The sequence shown here is derived from an EMBL/GenBank/DDBJ whole genome shotgun (WGS) entry which is preliminary data.</text>
</comment>
<dbReference type="Pfam" id="PF04577">
    <property type="entry name" value="Glyco_transf_61"/>
    <property type="match status" value="1"/>
</dbReference>
<evidence type="ECO:0000256" key="5">
    <source>
        <dbReference type="ARBA" id="ARBA00022824"/>
    </source>
</evidence>
<dbReference type="AlphaFoldDB" id="A0A8H6N0B5"/>
<evidence type="ECO:0000256" key="6">
    <source>
        <dbReference type="ARBA" id="ARBA00023180"/>
    </source>
</evidence>
<feature type="domain" description="Glycosyltransferase 61 catalytic" evidence="12">
    <location>
        <begin position="326"/>
        <end position="402"/>
    </location>
</feature>
<evidence type="ECO:0000313" key="13">
    <source>
        <dbReference type="EMBL" id="KAF6815642.1"/>
    </source>
</evidence>
<evidence type="ECO:0000256" key="2">
    <source>
        <dbReference type="ARBA" id="ARBA00022676"/>
    </source>
</evidence>
<dbReference type="EMBL" id="WIGO01000352">
    <property type="protein sequence ID" value="KAF6815642.1"/>
    <property type="molecule type" value="Genomic_DNA"/>
</dbReference>
<comment type="catalytic activity">
    <reaction evidence="9">
        <text>L-seryl-[protein] + UDP-N-acetyl-alpha-D-glucosamine = 3-O-(N-acetyl-beta-D-glucosaminyl)-L-seryl-[protein] + UDP + H(+)</text>
        <dbReference type="Rhea" id="RHEA:48904"/>
        <dbReference type="Rhea" id="RHEA-COMP:9863"/>
        <dbReference type="Rhea" id="RHEA-COMP:12251"/>
        <dbReference type="ChEBI" id="CHEBI:15378"/>
        <dbReference type="ChEBI" id="CHEBI:29999"/>
        <dbReference type="ChEBI" id="CHEBI:57705"/>
        <dbReference type="ChEBI" id="CHEBI:58223"/>
        <dbReference type="ChEBI" id="CHEBI:90838"/>
        <dbReference type="EC" id="2.4.1.255"/>
    </reaction>
</comment>
<evidence type="ECO:0000256" key="9">
    <source>
        <dbReference type="ARBA" id="ARBA00048317"/>
    </source>
</evidence>
<keyword evidence="3" id="KW-0808">Transferase</keyword>
<dbReference type="EC" id="2.4.1.255" evidence="1"/>
<keyword evidence="4 11" id="KW-0732">Signal</keyword>
<evidence type="ECO:0000256" key="1">
    <source>
        <dbReference type="ARBA" id="ARBA00011970"/>
    </source>
</evidence>
<dbReference type="InterPro" id="IPR049625">
    <property type="entry name" value="Glyco_transf_61_cat"/>
</dbReference>
<evidence type="ECO:0000256" key="4">
    <source>
        <dbReference type="ARBA" id="ARBA00022729"/>
    </source>
</evidence>
<dbReference type="InterPro" id="IPR007657">
    <property type="entry name" value="Glycosyltransferase_61"/>
</dbReference>
<evidence type="ECO:0000256" key="11">
    <source>
        <dbReference type="SAM" id="SignalP"/>
    </source>
</evidence>
<dbReference type="PANTHER" id="PTHR20961:SF148">
    <property type="entry name" value="EGF DOMAIN-SPECIFIC O-LINKED N-ACETYLGLUCOSAMINE TRANSFERASE"/>
    <property type="match status" value="1"/>
</dbReference>
<keyword evidence="2" id="KW-0328">Glycosyltransferase</keyword>
<evidence type="ECO:0000256" key="10">
    <source>
        <dbReference type="ARBA" id="ARBA00049432"/>
    </source>
</evidence>
<protein>
    <recommendedName>
        <fullName evidence="7">EGF domain-specific O-linked N-acetylglucosamine transferase</fullName>
        <ecNumber evidence="1">2.4.1.255</ecNumber>
    </recommendedName>
    <alternativeName>
        <fullName evidence="8">Extracellular O-linked N-acetylglucosamine transferase</fullName>
    </alternativeName>
</protein>
<feature type="chain" id="PRO_5034470839" description="EGF domain-specific O-linked N-acetylglucosamine transferase" evidence="11">
    <location>
        <begin position="21"/>
        <end position="476"/>
    </location>
</feature>
<dbReference type="Proteomes" id="UP000654918">
    <property type="component" value="Unassembled WGS sequence"/>
</dbReference>
<keyword evidence="5" id="KW-0256">Endoplasmic reticulum</keyword>
<organism evidence="13 14">
    <name type="scientific">Colletotrichum plurivorum</name>
    <dbReference type="NCBI Taxonomy" id="2175906"/>
    <lineage>
        <taxon>Eukaryota</taxon>
        <taxon>Fungi</taxon>
        <taxon>Dikarya</taxon>
        <taxon>Ascomycota</taxon>
        <taxon>Pezizomycotina</taxon>
        <taxon>Sordariomycetes</taxon>
        <taxon>Hypocreomycetidae</taxon>
        <taxon>Glomerellales</taxon>
        <taxon>Glomerellaceae</taxon>
        <taxon>Colletotrichum</taxon>
        <taxon>Colletotrichum orchidearum species complex</taxon>
    </lineage>
</organism>
<name>A0A8H6N0B5_9PEZI</name>
<feature type="signal peptide" evidence="11">
    <location>
        <begin position="1"/>
        <end position="20"/>
    </location>
</feature>
<gene>
    <name evidence="13" type="ORF">CPLU01_14070</name>
</gene>